<protein>
    <recommendedName>
        <fullName evidence="4">DUF4192 domain-containing protein</fullName>
    </recommendedName>
</protein>
<feature type="compositionally biased region" description="Basic and acidic residues" evidence="1">
    <location>
        <begin position="200"/>
        <end position="212"/>
    </location>
</feature>
<comment type="caution">
    <text evidence="2">The sequence shown here is derived from an EMBL/GenBank/DDBJ whole genome shotgun (WGS) entry which is preliminary data.</text>
</comment>
<dbReference type="EMBL" id="BOON01000017">
    <property type="protein sequence ID" value="GII22161.1"/>
    <property type="molecule type" value="Genomic_DNA"/>
</dbReference>
<dbReference type="RefSeq" id="WP_168113569.1">
    <property type="nucleotide sequence ID" value="NZ_BOON01000017.1"/>
</dbReference>
<organism evidence="2 3">
    <name type="scientific">Planosporangium mesophilum</name>
    <dbReference type="NCBI Taxonomy" id="689768"/>
    <lineage>
        <taxon>Bacteria</taxon>
        <taxon>Bacillati</taxon>
        <taxon>Actinomycetota</taxon>
        <taxon>Actinomycetes</taxon>
        <taxon>Micromonosporales</taxon>
        <taxon>Micromonosporaceae</taxon>
        <taxon>Planosporangium</taxon>
    </lineage>
</organism>
<reference evidence="2" key="1">
    <citation type="submission" date="2021-01" db="EMBL/GenBank/DDBJ databases">
        <title>Whole genome shotgun sequence of Planosporangium mesophilum NBRC 109066.</title>
        <authorList>
            <person name="Komaki H."/>
            <person name="Tamura T."/>
        </authorList>
    </citation>
    <scope>NUCLEOTIDE SEQUENCE</scope>
    <source>
        <strain evidence="2">NBRC 109066</strain>
    </source>
</reference>
<evidence type="ECO:0008006" key="4">
    <source>
        <dbReference type="Google" id="ProtNLM"/>
    </source>
</evidence>
<dbReference type="InterPro" id="IPR025447">
    <property type="entry name" value="DUF4192"/>
</dbReference>
<dbReference type="Proteomes" id="UP000599074">
    <property type="component" value="Unassembled WGS sequence"/>
</dbReference>
<accession>A0A8J3WZZ6</accession>
<evidence type="ECO:0000256" key="1">
    <source>
        <dbReference type="SAM" id="MobiDB-lite"/>
    </source>
</evidence>
<keyword evidence="3" id="KW-1185">Reference proteome</keyword>
<gene>
    <name evidence="2" type="ORF">Pme01_17580</name>
</gene>
<name>A0A8J3WZZ6_9ACTN</name>
<dbReference type="Pfam" id="PF13830">
    <property type="entry name" value="DUF4192"/>
    <property type="match status" value="1"/>
</dbReference>
<proteinExistence type="predicted"/>
<dbReference type="AlphaFoldDB" id="A0A8J3WZZ6"/>
<feature type="compositionally biased region" description="Low complexity" evidence="1">
    <location>
        <begin position="185"/>
        <end position="199"/>
    </location>
</feature>
<evidence type="ECO:0000313" key="2">
    <source>
        <dbReference type="EMBL" id="GII22161.1"/>
    </source>
</evidence>
<feature type="region of interest" description="Disordered" evidence="1">
    <location>
        <begin position="185"/>
        <end position="212"/>
    </location>
</feature>
<sequence length="357" mass="38104">MSFPTSRVTLHTPTDLLAAVPYLLGFHPADSVVVVGLTGARVVFTARADLPPPDAPPDAVLALADQLGEVLAGQRVDVALIIGYGVAAAVTRAVLPLRDGLRGYGVSVGEILRAQEGRYWSYLCDSVRCCPADGTPYDVTGTEVAAVATYAGRVALPDRAALEQRLAPVEGAERQAMDRATERAAQTLAADAAAEPADGAADRTGDPARDRQRAGLRALTLAVRRYVEGGRLTDDEVASLSLLVARTDVRDLCWSRVTVAGDRLAAHLELWRDVTRRARADLVAAPATLLGYAAWRSGNGALAWIAVQRALECNQGYALARLLGEALDRALPPSLFDERPARQRRRRRTGGRSTRTG</sequence>
<feature type="region of interest" description="Disordered" evidence="1">
    <location>
        <begin position="338"/>
        <end position="357"/>
    </location>
</feature>
<evidence type="ECO:0000313" key="3">
    <source>
        <dbReference type="Proteomes" id="UP000599074"/>
    </source>
</evidence>